<gene>
    <name evidence="7" type="primary">rplR</name>
    <name evidence="8" type="ORF">Fokcrypt_00125</name>
</gene>
<dbReference type="InterPro" id="IPR004389">
    <property type="entry name" value="Ribosomal_uL18_bac-type"/>
</dbReference>
<evidence type="ECO:0000313" key="9">
    <source>
        <dbReference type="Proteomes" id="UP001325140"/>
    </source>
</evidence>
<dbReference type="PANTHER" id="PTHR12899:SF3">
    <property type="entry name" value="LARGE RIBOSOMAL SUBUNIT PROTEIN UL18M"/>
    <property type="match status" value="1"/>
</dbReference>
<keyword evidence="5 7" id="KW-0687">Ribonucleoprotein</keyword>
<evidence type="ECO:0000256" key="4">
    <source>
        <dbReference type="ARBA" id="ARBA00022980"/>
    </source>
</evidence>
<reference evidence="8" key="1">
    <citation type="submission" date="2022-10" db="EMBL/GenBank/DDBJ databases">
        <title>Host association and intracellularity evolved multiple times independently in the Rickettsiales.</title>
        <authorList>
            <person name="Castelli M."/>
            <person name="Nardi T."/>
            <person name="Gammuto L."/>
            <person name="Bellinzona G."/>
            <person name="Sabaneyeva E."/>
            <person name="Potekhin A."/>
            <person name="Serra V."/>
            <person name="Petroni G."/>
            <person name="Sassera D."/>
        </authorList>
    </citation>
    <scope>NUCLEOTIDE SEQUENCE [LARGE SCALE GENOMIC DNA]</scope>
    <source>
        <strain evidence="8">US_Bl 11III1</strain>
    </source>
</reference>
<comment type="similarity">
    <text evidence="1 7">Belongs to the universal ribosomal protein uL18 family.</text>
</comment>
<dbReference type="HAMAP" id="MF_01337_B">
    <property type="entry name" value="Ribosomal_uL18_B"/>
    <property type="match status" value="1"/>
</dbReference>
<dbReference type="InterPro" id="IPR005484">
    <property type="entry name" value="Ribosomal_uL18_bac/plant/anim"/>
</dbReference>
<evidence type="ECO:0000256" key="6">
    <source>
        <dbReference type="ARBA" id="ARBA00035197"/>
    </source>
</evidence>
<dbReference type="Pfam" id="PF00861">
    <property type="entry name" value="Ribosomal_L18p"/>
    <property type="match status" value="1"/>
</dbReference>
<keyword evidence="2 7" id="KW-0699">rRNA-binding</keyword>
<accession>A0ABZ0URH9</accession>
<evidence type="ECO:0000256" key="3">
    <source>
        <dbReference type="ARBA" id="ARBA00022884"/>
    </source>
</evidence>
<dbReference type="InterPro" id="IPR057268">
    <property type="entry name" value="Ribosomal_L18"/>
</dbReference>
<dbReference type="PANTHER" id="PTHR12899">
    <property type="entry name" value="39S RIBOSOMAL PROTEIN L18, MITOCHONDRIAL"/>
    <property type="match status" value="1"/>
</dbReference>
<dbReference type="GO" id="GO:0005840">
    <property type="term" value="C:ribosome"/>
    <property type="evidence" value="ECO:0007669"/>
    <property type="project" value="UniProtKB-KW"/>
</dbReference>
<organism evidence="8 9">
    <name type="scientific">Candidatus Fokinia crypta</name>
    <dbReference type="NCBI Taxonomy" id="1920990"/>
    <lineage>
        <taxon>Bacteria</taxon>
        <taxon>Pseudomonadati</taxon>
        <taxon>Pseudomonadota</taxon>
        <taxon>Alphaproteobacteria</taxon>
        <taxon>Rickettsiales</taxon>
        <taxon>Candidatus Midichloriaceae</taxon>
        <taxon>Candidatus Fokinia</taxon>
    </lineage>
</organism>
<evidence type="ECO:0000256" key="1">
    <source>
        <dbReference type="ARBA" id="ARBA00007116"/>
    </source>
</evidence>
<dbReference type="NCBIfam" id="TIGR00060">
    <property type="entry name" value="L18_bact"/>
    <property type="match status" value="1"/>
</dbReference>
<keyword evidence="3 7" id="KW-0694">RNA-binding</keyword>
<evidence type="ECO:0000256" key="5">
    <source>
        <dbReference type="ARBA" id="ARBA00023274"/>
    </source>
</evidence>
<proteinExistence type="inferred from homology"/>
<name>A0ABZ0URH9_9RICK</name>
<dbReference type="EMBL" id="CP110343">
    <property type="protein sequence ID" value="WPX97619.1"/>
    <property type="molecule type" value="Genomic_DNA"/>
</dbReference>
<keyword evidence="4 7" id="KW-0689">Ribosomal protein</keyword>
<comment type="function">
    <text evidence="7">This is one of the proteins that bind and probably mediate the attachment of the 5S RNA into the large ribosomal subunit, where it forms part of the central protuberance.</text>
</comment>
<comment type="subunit">
    <text evidence="7">Part of the 50S ribosomal subunit; part of the 5S rRNA/L5/L18/L25 subcomplex. Contacts the 5S and 23S rRNAs.</text>
</comment>
<dbReference type="Gene3D" id="3.30.420.100">
    <property type="match status" value="1"/>
</dbReference>
<evidence type="ECO:0000313" key="8">
    <source>
        <dbReference type="EMBL" id="WPX97619.1"/>
    </source>
</evidence>
<sequence>MINKKRRAERTRVRVKLRNKSSRMRMTVFISNCHVYSQVIDDTSGNVLLSASTLSMRVSSSRKPNYSNAICAEQVGKEIAKKCKDANIEKVVFDKGAKRYHGVVKAFAESARSGGLNF</sequence>
<protein>
    <recommendedName>
        <fullName evidence="6 7">Large ribosomal subunit protein uL18</fullName>
    </recommendedName>
</protein>
<dbReference type="SUPFAM" id="SSF53137">
    <property type="entry name" value="Translational machinery components"/>
    <property type="match status" value="1"/>
</dbReference>
<evidence type="ECO:0000256" key="7">
    <source>
        <dbReference type="HAMAP-Rule" id="MF_01337"/>
    </source>
</evidence>
<dbReference type="CDD" id="cd00432">
    <property type="entry name" value="Ribosomal_L18_L5e"/>
    <property type="match status" value="1"/>
</dbReference>
<evidence type="ECO:0000256" key="2">
    <source>
        <dbReference type="ARBA" id="ARBA00022730"/>
    </source>
</evidence>
<dbReference type="RefSeq" id="WP_323722276.1">
    <property type="nucleotide sequence ID" value="NZ_CP110343.1"/>
</dbReference>
<keyword evidence="9" id="KW-1185">Reference proteome</keyword>
<dbReference type="Proteomes" id="UP001325140">
    <property type="component" value="Chromosome"/>
</dbReference>